<organism evidence="2 3">
    <name type="scientific">Cryomyces antarcticus</name>
    <dbReference type="NCBI Taxonomy" id="329879"/>
    <lineage>
        <taxon>Eukaryota</taxon>
        <taxon>Fungi</taxon>
        <taxon>Dikarya</taxon>
        <taxon>Ascomycota</taxon>
        <taxon>Pezizomycotina</taxon>
        <taxon>Dothideomycetes</taxon>
        <taxon>Dothideomycetes incertae sedis</taxon>
        <taxon>Cryomyces</taxon>
    </lineage>
</organism>
<keyword evidence="3" id="KW-1185">Reference proteome</keyword>
<comment type="caution">
    <text evidence="2">The sequence shown here is derived from an EMBL/GenBank/DDBJ whole genome shotgun (WGS) entry which is preliminary data.</text>
</comment>
<reference evidence="2 3" key="1">
    <citation type="submission" date="2023-08" db="EMBL/GenBank/DDBJ databases">
        <title>Black Yeasts Isolated from many extreme environments.</title>
        <authorList>
            <person name="Coleine C."/>
            <person name="Stajich J.E."/>
            <person name="Selbmann L."/>
        </authorList>
    </citation>
    <scope>NUCLEOTIDE SEQUENCE [LARGE SCALE GENOMIC DNA]</scope>
    <source>
        <strain evidence="2 3">CCFEE 536</strain>
    </source>
</reference>
<evidence type="ECO:0000256" key="1">
    <source>
        <dbReference type="SAM" id="MobiDB-lite"/>
    </source>
</evidence>
<protein>
    <submittedName>
        <fullName evidence="2">Uncharacterized protein</fullName>
    </submittedName>
</protein>
<dbReference type="EMBL" id="JAVRRA010016424">
    <property type="protein sequence ID" value="KAK5202064.1"/>
    <property type="molecule type" value="Genomic_DNA"/>
</dbReference>
<accession>A0ABR0LR09</accession>
<gene>
    <name evidence="2" type="ORF">LTR16_000485</name>
</gene>
<feature type="compositionally biased region" description="Basic and acidic residues" evidence="1">
    <location>
        <begin position="103"/>
        <end position="113"/>
    </location>
</feature>
<sequence>NKVQDEEKNKTTATASPWKQPRPRLLQPPTASPIAPRRGPPTRPRAAATLPHRRREPRARPPAPQAQPCPTVWQLSDDMADARRSPTPSLSAPPTYDIGDGLTWRRCDSRGGHGDGGGNVGAALAPSVRVARARVDTLRRTAARELESELALEAAHAARGREDREVRGGW</sequence>
<evidence type="ECO:0000313" key="3">
    <source>
        <dbReference type="Proteomes" id="UP001357485"/>
    </source>
</evidence>
<dbReference type="Proteomes" id="UP001357485">
    <property type="component" value="Unassembled WGS sequence"/>
</dbReference>
<feature type="compositionally biased region" description="Basic and acidic residues" evidence="1">
    <location>
        <begin position="1"/>
        <end position="10"/>
    </location>
</feature>
<evidence type="ECO:0000313" key="2">
    <source>
        <dbReference type="EMBL" id="KAK5202064.1"/>
    </source>
</evidence>
<proteinExistence type="predicted"/>
<name>A0ABR0LR09_9PEZI</name>
<feature type="region of interest" description="Disordered" evidence="1">
    <location>
        <begin position="1"/>
        <end position="122"/>
    </location>
</feature>
<feature type="non-terminal residue" evidence="2">
    <location>
        <position position="1"/>
    </location>
</feature>